<dbReference type="GO" id="GO:0004377">
    <property type="term" value="F:GDP-Man:Man(3)GlcNAc(2)-PP-Dol alpha-1,2-mannosyltransferase activity"/>
    <property type="evidence" value="ECO:0007669"/>
    <property type="project" value="InterPro"/>
</dbReference>
<reference evidence="2 3" key="1">
    <citation type="submission" date="2019-02" db="EMBL/GenBank/DDBJ databases">
        <title>Haloarcula mannanilyticum sp. nov., a mannan degrading haloarchaeon isolated from commercial salt.</title>
        <authorList>
            <person name="Enomoto S."/>
            <person name="Shimane Y."/>
            <person name="Kamekura M."/>
            <person name="Ito T."/>
            <person name="Moriya O."/>
            <person name="Ihara K."/>
            <person name="Takahashi-Ando N."/>
            <person name="Fukushima Y."/>
            <person name="Yoshida Y."/>
            <person name="Usama R."/>
            <person name="Takai K."/>
            <person name="Minegishi H."/>
        </authorList>
    </citation>
    <scope>NUCLEOTIDE SEQUENCE [LARGE SCALE GENOMIC DNA]</scope>
    <source>
        <strain evidence="2 3">MD130-1</strain>
    </source>
</reference>
<proteinExistence type="predicted"/>
<dbReference type="Gene3D" id="3.40.50.2000">
    <property type="entry name" value="Glycogen Phosphorylase B"/>
    <property type="match status" value="1"/>
</dbReference>
<dbReference type="CDD" id="cd03801">
    <property type="entry name" value="GT4_PimA-like"/>
    <property type="match status" value="1"/>
</dbReference>
<dbReference type="SUPFAM" id="SSF53756">
    <property type="entry name" value="UDP-Glycosyltransferase/glycogen phosphorylase"/>
    <property type="match status" value="1"/>
</dbReference>
<comment type="caution">
    <text evidence="2">The sequence shown here is derived from an EMBL/GenBank/DDBJ whole genome shotgun (WGS) entry which is preliminary data.</text>
</comment>
<dbReference type="Pfam" id="PF00534">
    <property type="entry name" value="Glycos_transf_1"/>
    <property type="match status" value="1"/>
</dbReference>
<dbReference type="InterPro" id="IPR038013">
    <property type="entry name" value="ALG11"/>
</dbReference>
<evidence type="ECO:0000313" key="3">
    <source>
        <dbReference type="Proteomes" id="UP000304382"/>
    </source>
</evidence>
<dbReference type="GO" id="GO:0006487">
    <property type="term" value="P:protein N-linked glycosylation"/>
    <property type="evidence" value="ECO:0007669"/>
    <property type="project" value="TreeGrafter"/>
</dbReference>
<evidence type="ECO:0000259" key="1">
    <source>
        <dbReference type="Pfam" id="PF00534"/>
    </source>
</evidence>
<protein>
    <recommendedName>
        <fullName evidence="1">Glycosyl transferase family 1 domain-containing protein</fullName>
    </recommendedName>
</protein>
<feature type="domain" description="Glycosyl transferase family 1" evidence="1">
    <location>
        <begin position="191"/>
        <end position="335"/>
    </location>
</feature>
<dbReference type="InterPro" id="IPR001296">
    <property type="entry name" value="Glyco_trans_1"/>
</dbReference>
<dbReference type="Proteomes" id="UP000304382">
    <property type="component" value="Unassembled WGS sequence"/>
</dbReference>
<dbReference type="PANTHER" id="PTHR45919">
    <property type="entry name" value="GDP-MAN:MAN(3)GLCNAC(2)-PP-DOL ALPHA-1,2-MANNOSYLTRANSFERASE"/>
    <property type="match status" value="1"/>
</dbReference>
<keyword evidence="3" id="KW-1185">Reference proteome</keyword>
<sequence length="371" mass="42725">MNRGGAEAVCMSVMEALENDNKIDLITLNKPDMEFLNEFFDACVYSITIRQPNFAYRNLSDLSTWFGEIFEYGKFGLLDSALLNQYMSNCSVDYDLVISTKNIIQLPSTPCINYVHFPEFFKSEVDSENTKNRNASWFQQICRLIGNISRECENCCYLTNSEYTSRCLQRAVDCKPTVVNPPINTPQIISEHDRENGFVTIGRLEPEKRTIEMIQIIREVRNRGHDVHLHIVGQKYNRKYSRRVQDLQKDFSFIHLEGELSRDSLISLLSDHRYGIHGRRYEHYGMSVAEMVRLGLVPFVPGNGGQSEIVGNLLELTYNEPKEAVEKIDNIISSDSYGDIRYKLRESSSINDKSEFKTKIQETIAKEVGEF</sequence>
<organism evidence="2 3">
    <name type="scientific">Haloarcula mannanilytica</name>
    <dbReference type="NCBI Taxonomy" id="2509225"/>
    <lineage>
        <taxon>Archaea</taxon>
        <taxon>Methanobacteriati</taxon>
        <taxon>Methanobacteriota</taxon>
        <taxon>Stenosarchaea group</taxon>
        <taxon>Halobacteria</taxon>
        <taxon>Halobacteriales</taxon>
        <taxon>Haloarculaceae</taxon>
        <taxon>Haloarcula</taxon>
    </lineage>
</organism>
<dbReference type="GO" id="GO:0016020">
    <property type="term" value="C:membrane"/>
    <property type="evidence" value="ECO:0007669"/>
    <property type="project" value="TreeGrafter"/>
</dbReference>
<gene>
    <name evidence="2" type="ORF">Harman_33300</name>
</gene>
<dbReference type="PANTHER" id="PTHR45919:SF1">
    <property type="entry name" value="GDP-MAN:MAN(3)GLCNAC(2)-PP-DOL ALPHA-1,2-MANNOSYLTRANSFERASE"/>
    <property type="match status" value="1"/>
</dbReference>
<dbReference type="EMBL" id="BIXZ01000008">
    <property type="protein sequence ID" value="GCF15395.1"/>
    <property type="molecule type" value="Genomic_DNA"/>
</dbReference>
<accession>A0A4C2ELY2</accession>
<name>A0A4C2ELY2_9EURY</name>
<dbReference type="AlphaFoldDB" id="A0A4C2ELY2"/>
<evidence type="ECO:0000313" key="2">
    <source>
        <dbReference type="EMBL" id="GCF15395.1"/>
    </source>
</evidence>